<accession>A0AAU0UN05</accession>
<dbReference type="EMBL" id="CP121694">
    <property type="protein sequence ID" value="WRO22718.1"/>
    <property type="molecule type" value="Genomic_DNA"/>
</dbReference>
<dbReference type="RefSeq" id="WP_366922120.1">
    <property type="nucleotide sequence ID" value="NZ_CP121694.1"/>
</dbReference>
<name>A0AAU0UN05_9FIRM</name>
<proteinExistence type="predicted"/>
<keyword evidence="2" id="KW-1185">Reference proteome</keyword>
<reference evidence="1 2" key="1">
    <citation type="submission" date="2023-04" db="EMBL/GenBank/DDBJ databases">
        <authorList>
            <person name="Hsu D."/>
        </authorList>
    </citation>
    <scope>NUCLEOTIDE SEQUENCE [LARGE SCALE GENOMIC DNA]</scope>
    <source>
        <strain evidence="1 2">MK1</strain>
    </source>
</reference>
<evidence type="ECO:0000313" key="2">
    <source>
        <dbReference type="Proteomes" id="UP001329915"/>
    </source>
</evidence>
<dbReference type="Proteomes" id="UP001329915">
    <property type="component" value="Chromosome"/>
</dbReference>
<dbReference type="KEGG" id="dbc:MFMK1_002556"/>
<evidence type="ECO:0000313" key="1">
    <source>
        <dbReference type="EMBL" id="WRO22718.1"/>
    </source>
</evidence>
<organism evidence="1 2">
    <name type="scientific">Metallumcola ferriviriculae</name>
    <dbReference type="NCBI Taxonomy" id="3039180"/>
    <lineage>
        <taxon>Bacteria</taxon>
        <taxon>Bacillati</taxon>
        <taxon>Bacillota</taxon>
        <taxon>Clostridia</taxon>
        <taxon>Neomoorellales</taxon>
        <taxon>Desulfitibacteraceae</taxon>
        <taxon>Metallumcola</taxon>
    </lineage>
</organism>
<protein>
    <submittedName>
        <fullName evidence="1">Uncharacterized protein</fullName>
    </submittedName>
</protein>
<sequence>MKWEEVRKIYPERYVLLQVLESHVDGDKKYVDDVAIIRTIQDPKEATRELVSAKPGILVYHTSKEKIEILMRKRVGFRGAVAWK</sequence>
<dbReference type="AlphaFoldDB" id="A0AAU0UN05"/>
<gene>
    <name evidence="1" type="ORF">MFMK1_002556</name>
</gene>